<dbReference type="Gene3D" id="3.30.360.10">
    <property type="entry name" value="Dihydrodipicolinate Reductase, domain 2"/>
    <property type="match status" value="1"/>
</dbReference>
<evidence type="ECO:0000256" key="3">
    <source>
        <dbReference type="ARBA" id="ARBA00005117"/>
    </source>
</evidence>
<reference evidence="8 9" key="1">
    <citation type="submission" date="2016-07" db="EMBL/GenBank/DDBJ databases">
        <title>Pervasive Adenine N6-methylation of Active Genes in Fungi.</title>
        <authorList>
            <consortium name="DOE Joint Genome Institute"/>
            <person name="Mondo S.J."/>
            <person name="Dannebaum R.O."/>
            <person name="Kuo R.C."/>
            <person name="Labutti K."/>
            <person name="Haridas S."/>
            <person name="Kuo A."/>
            <person name="Salamov A."/>
            <person name="Ahrendt S.R."/>
            <person name="Lipzen A."/>
            <person name="Sullivan W."/>
            <person name="Andreopoulos W.B."/>
            <person name="Clum A."/>
            <person name="Lindquist E."/>
            <person name="Daum C."/>
            <person name="Ramamoorthy G.K."/>
            <person name="Gryganskyi A."/>
            <person name="Culley D."/>
            <person name="Magnuson J.K."/>
            <person name="James T.Y."/>
            <person name="O'Malley M.A."/>
            <person name="Stajich J.E."/>
            <person name="Spatafora J.W."/>
            <person name="Visel A."/>
            <person name="Grigoriev I.V."/>
        </authorList>
    </citation>
    <scope>NUCLEOTIDE SEQUENCE [LARGE SCALE GENOMIC DNA]</scope>
    <source>
        <strain evidence="8 9">62-1032</strain>
    </source>
</reference>
<dbReference type="InterPro" id="IPR036291">
    <property type="entry name" value="NAD(P)-bd_dom_sf"/>
</dbReference>
<evidence type="ECO:0000256" key="2">
    <source>
        <dbReference type="ARBA" id="ARBA00001911"/>
    </source>
</evidence>
<comment type="caution">
    <text evidence="8">The sequence shown here is derived from an EMBL/GenBank/DDBJ whole genome shotgun (WGS) entry which is preliminary data.</text>
</comment>
<keyword evidence="9" id="KW-1185">Reference proteome</keyword>
<dbReference type="SUPFAM" id="SSF55347">
    <property type="entry name" value="Glyceraldehyde-3-phosphate dehydrogenase-like, C-terminal domain"/>
    <property type="match status" value="1"/>
</dbReference>
<evidence type="ECO:0000256" key="5">
    <source>
        <dbReference type="ARBA" id="ARBA00012125"/>
    </source>
</evidence>
<dbReference type="STRING" id="106004.A0A1Y2FYK9"/>
<evidence type="ECO:0000313" key="8">
    <source>
        <dbReference type="EMBL" id="ORY89152.1"/>
    </source>
</evidence>
<comment type="similarity">
    <text evidence="4">Belongs to the myo-inositol 1-phosphate synthase family.</text>
</comment>
<dbReference type="EMBL" id="MCGR01000007">
    <property type="protein sequence ID" value="ORY89152.1"/>
    <property type="molecule type" value="Genomic_DNA"/>
</dbReference>
<dbReference type="UniPathway" id="UPA00823">
    <property type="reaction ID" value="UER00787"/>
</dbReference>
<comment type="pathway">
    <text evidence="3">Polyol metabolism; myo-inositol biosynthesis; myo-inositol from D-glucose 6-phosphate: step 1/2.</text>
</comment>
<dbReference type="GO" id="GO:0004512">
    <property type="term" value="F:inositol-3-phosphate synthase activity"/>
    <property type="evidence" value="ECO:0007669"/>
    <property type="project" value="UniProtKB-EC"/>
</dbReference>
<dbReference type="OrthoDB" id="2887at2759"/>
<dbReference type="SUPFAM" id="SSF51735">
    <property type="entry name" value="NAD(P)-binding Rossmann-fold domains"/>
    <property type="match status" value="1"/>
</dbReference>
<evidence type="ECO:0000256" key="1">
    <source>
        <dbReference type="ARBA" id="ARBA00000113"/>
    </source>
</evidence>
<organism evidence="8 9">
    <name type="scientific">Leucosporidium creatinivorum</name>
    <dbReference type="NCBI Taxonomy" id="106004"/>
    <lineage>
        <taxon>Eukaryota</taxon>
        <taxon>Fungi</taxon>
        <taxon>Dikarya</taxon>
        <taxon>Basidiomycota</taxon>
        <taxon>Pucciniomycotina</taxon>
        <taxon>Microbotryomycetes</taxon>
        <taxon>Leucosporidiales</taxon>
        <taxon>Leucosporidium</taxon>
    </lineage>
</organism>
<comment type="cofactor">
    <cofactor evidence="2">
        <name>NAD(+)</name>
        <dbReference type="ChEBI" id="CHEBI:57540"/>
    </cofactor>
</comment>
<evidence type="ECO:0000313" key="9">
    <source>
        <dbReference type="Proteomes" id="UP000193467"/>
    </source>
</evidence>
<dbReference type="PANTHER" id="PTHR11510">
    <property type="entry name" value="MYO-INOSITOL-1 PHOSPHATE SYNTHASE"/>
    <property type="match status" value="1"/>
</dbReference>
<dbReference type="AlphaFoldDB" id="A0A1Y2FYK9"/>
<evidence type="ECO:0000259" key="7">
    <source>
        <dbReference type="Pfam" id="PF01658"/>
    </source>
</evidence>
<dbReference type="GO" id="GO:0008654">
    <property type="term" value="P:phospholipid biosynthetic process"/>
    <property type="evidence" value="ECO:0007669"/>
    <property type="project" value="InterPro"/>
</dbReference>
<keyword evidence="6" id="KW-0398">Inositol biosynthesis</keyword>
<dbReference type="InterPro" id="IPR002587">
    <property type="entry name" value="Myo-inos-1-P_Synthase"/>
</dbReference>
<name>A0A1Y2FYK9_9BASI</name>
<dbReference type="GO" id="GO:0006021">
    <property type="term" value="P:inositol biosynthetic process"/>
    <property type="evidence" value="ECO:0007669"/>
    <property type="project" value="UniProtKB-UniPathway"/>
</dbReference>
<gene>
    <name evidence="8" type="ORF">BCR35DRAFT_300981</name>
</gene>
<evidence type="ECO:0000256" key="4">
    <source>
        <dbReference type="ARBA" id="ARBA00010813"/>
    </source>
</evidence>
<proteinExistence type="inferred from homology"/>
<evidence type="ECO:0000256" key="6">
    <source>
        <dbReference type="ARBA" id="ARBA00022550"/>
    </source>
</evidence>
<protein>
    <recommendedName>
        <fullName evidence="5">inositol-3-phosphate synthase</fullName>
        <ecNumber evidence="5">5.5.1.4</ecNumber>
    </recommendedName>
</protein>
<dbReference type="Pfam" id="PF01658">
    <property type="entry name" value="Inos-1-P_synth"/>
    <property type="match status" value="1"/>
</dbReference>
<comment type="catalytic activity">
    <reaction evidence="1">
        <text>D-glucose 6-phosphate = 1D-myo-inositol 3-phosphate</text>
        <dbReference type="Rhea" id="RHEA:10716"/>
        <dbReference type="ChEBI" id="CHEBI:58401"/>
        <dbReference type="ChEBI" id="CHEBI:61548"/>
        <dbReference type="EC" id="5.5.1.4"/>
    </reaction>
</comment>
<dbReference type="Proteomes" id="UP000193467">
    <property type="component" value="Unassembled WGS sequence"/>
</dbReference>
<feature type="domain" description="Myo-inositol-1-phosphate synthase GAPDH-like" evidence="7">
    <location>
        <begin position="32"/>
        <end position="77"/>
    </location>
</feature>
<dbReference type="EC" id="5.5.1.4" evidence="5"/>
<accession>A0A1Y2FYK9</accession>
<sequence>MVEANHLLYKPILEPPKGEKVVANGGKARTTEHPDHVIVIKYLPAVGDDKRPLDEYNSEIMMGGRNTLNIFNECQNSLLATPLIIDLVLLAELLTRPLKVSASSSV</sequence>
<dbReference type="InterPro" id="IPR013021">
    <property type="entry name" value="Myo-inos-1-P_Synthase_GAPDH"/>
</dbReference>
<dbReference type="InParanoid" id="A0A1Y2FYK9"/>